<dbReference type="AlphaFoldDB" id="A0AAE5H440"/>
<dbReference type="Pfam" id="PF13551">
    <property type="entry name" value="HTH_29"/>
    <property type="match status" value="1"/>
</dbReference>
<feature type="domain" description="Winged helix-turn helix" evidence="1">
    <location>
        <begin position="112"/>
        <end position="168"/>
    </location>
</feature>
<comment type="caution">
    <text evidence="2">The sequence shown here is derived from an EMBL/GenBank/DDBJ whole genome shotgun (WGS) entry which is preliminary data.</text>
</comment>
<dbReference type="InterPro" id="IPR009057">
    <property type="entry name" value="Homeodomain-like_sf"/>
</dbReference>
<evidence type="ECO:0000259" key="1">
    <source>
        <dbReference type="Pfam" id="PF13592"/>
    </source>
</evidence>
<dbReference type="SUPFAM" id="SSF46689">
    <property type="entry name" value="Homeodomain-like"/>
    <property type="match status" value="1"/>
</dbReference>
<sequence>MGRKQTRVITLHDNSLKTLIKIEEQSSSKFTRRALRTVIMSYQGIHIEDIVKLIGVAKTTILRYIHDWNELGLESIEDARGGSKSSVTDEMLNDITMTLTTKDPRDLGFESSCWSINRVAEYIEEKYNRLYSYERMRQIILSLNFSYKRGQYHPTLSDSKAQDAFKKND</sequence>
<dbReference type="InterPro" id="IPR025959">
    <property type="entry name" value="Winged_HTH_dom"/>
</dbReference>
<name>A0AAE5H440_CLOBE</name>
<dbReference type="EMBL" id="JABTDW010000001">
    <property type="protein sequence ID" value="NSB14270.1"/>
    <property type="molecule type" value="Genomic_DNA"/>
</dbReference>
<protein>
    <submittedName>
        <fullName evidence="2">Transposase</fullName>
    </submittedName>
</protein>
<organism evidence="2 3">
    <name type="scientific">Clostridium beijerinckii</name>
    <name type="common">Clostridium MP</name>
    <dbReference type="NCBI Taxonomy" id="1520"/>
    <lineage>
        <taxon>Bacteria</taxon>
        <taxon>Bacillati</taxon>
        <taxon>Bacillota</taxon>
        <taxon>Clostridia</taxon>
        <taxon>Eubacteriales</taxon>
        <taxon>Clostridiaceae</taxon>
        <taxon>Clostridium</taxon>
    </lineage>
</organism>
<dbReference type="Pfam" id="PF13592">
    <property type="entry name" value="HTH_33"/>
    <property type="match status" value="1"/>
</dbReference>
<evidence type="ECO:0000313" key="2">
    <source>
        <dbReference type="EMBL" id="NSB14270.1"/>
    </source>
</evidence>
<evidence type="ECO:0000313" key="3">
    <source>
        <dbReference type="Proteomes" id="UP000822184"/>
    </source>
</evidence>
<dbReference type="Proteomes" id="UP000822184">
    <property type="component" value="Unassembled WGS sequence"/>
</dbReference>
<proteinExistence type="predicted"/>
<reference evidence="2" key="1">
    <citation type="submission" date="2020-06" db="EMBL/GenBank/DDBJ databases">
        <title>Genomic insights into acetone-butanol-ethanol (ABE) fermentation by sequencing solventogenic clostridia strains.</title>
        <authorList>
            <person name="Brown S."/>
        </authorList>
    </citation>
    <scope>NUCLEOTIDE SEQUENCE</scope>
    <source>
        <strain evidence="2">DJ123</strain>
    </source>
</reference>
<accession>A0AAE5H440</accession>
<gene>
    <name evidence="2" type="ORF">BCD95_002529</name>
</gene>
<dbReference type="RefSeq" id="WP_077856946.1">
    <property type="nucleotide sequence ID" value="NZ_JABTDW010000001.1"/>
</dbReference>